<feature type="coiled-coil region" evidence="2">
    <location>
        <begin position="188"/>
        <end position="222"/>
    </location>
</feature>
<feature type="region of interest" description="Disordered" evidence="3">
    <location>
        <begin position="154"/>
        <end position="178"/>
    </location>
</feature>
<evidence type="ECO:0000256" key="3">
    <source>
        <dbReference type="SAM" id="MobiDB-lite"/>
    </source>
</evidence>
<dbReference type="AlphaFoldDB" id="A0A7S4MFA6"/>
<evidence type="ECO:0000256" key="1">
    <source>
        <dbReference type="ARBA" id="ARBA00008874"/>
    </source>
</evidence>
<dbReference type="PANTHER" id="PTHR48014:SF21">
    <property type="entry name" value="SERINE_THREONINE-PROTEIN KINASE FRAY2"/>
    <property type="match status" value="1"/>
</dbReference>
<comment type="similarity">
    <text evidence="1">Belongs to the protein kinase superfamily. STE Ser/Thr protein kinase family. STE20 subfamily.</text>
</comment>
<feature type="compositionally biased region" description="Polar residues" evidence="3">
    <location>
        <begin position="154"/>
        <end position="164"/>
    </location>
</feature>
<gene>
    <name evidence="4" type="ORF">VSP0166_LOCUS8139</name>
</gene>
<dbReference type="GO" id="GO:0043539">
    <property type="term" value="F:protein serine/threonine kinase activator activity"/>
    <property type="evidence" value="ECO:0007669"/>
    <property type="project" value="InterPro"/>
</dbReference>
<evidence type="ECO:0000313" key="4">
    <source>
        <dbReference type="EMBL" id="CAE2218496.1"/>
    </source>
</evidence>
<dbReference type="Gene3D" id="1.10.510.10">
    <property type="entry name" value="Transferase(Phosphotransferase) domain 1"/>
    <property type="match status" value="1"/>
</dbReference>
<dbReference type="InterPro" id="IPR047173">
    <property type="entry name" value="STRAD_A/B-like"/>
</dbReference>
<accession>A0A7S4MFA6</accession>
<reference evidence="4" key="1">
    <citation type="submission" date="2021-01" db="EMBL/GenBank/DDBJ databases">
        <authorList>
            <person name="Corre E."/>
            <person name="Pelletier E."/>
            <person name="Niang G."/>
            <person name="Scheremetjew M."/>
            <person name="Finn R."/>
            <person name="Kale V."/>
            <person name="Holt S."/>
            <person name="Cochrane G."/>
            <person name="Meng A."/>
            <person name="Brown T."/>
            <person name="Cohen L."/>
        </authorList>
    </citation>
    <scope>NUCLEOTIDE SEQUENCE</scope>
    <source>
        <strain evidence="4">DIVA3 518/3/11/1/6</strain>
    </source>
</reference>
<evidence type="ECO:0008006" key="5">
    <source>
        <dbReference type="Google" id="ProtNLM"/>
    </source>
</evidence>
<feature type="region of interest" description="Disordered" evidence="3">
    <location>
        <begin position="113"/>
        <end position="135"/>
    </location>
</feature>
<sequence length="225" mass="24949">MKVLLLTLQNPPPSLKGTSFSKSFHNFVDICLQKDPAKRPTATQLLEHKFFKQSKKVDYIKQTLLKNLPPLWERVKLNIKLPFDDESDGGSSPSSWNFESNGELLETVLTANSPAAGSPASTVTNQTNDNTPTNAEQKVNQVVKGRFTKTVISKVSTPSLTSTQDKSEEDPERNQLRLSGSIDPLYLMGELNKQVSAIMKENEKLKAENAALRKELQATRSHPGT</sequence>
<dbReference type="SUPFAM" id="SSF56112">
    <property type="entry name" value="Protein kinase-like (PK-like)"/>
    <property type="match status" value="1"/>
</dbReference>
<evidence type="ECO:0000256" key="2">
    <source>
        <dbReference type="SAM" id="Coils"/>
    </source>
</evidence>
<dbReference type="PANTHER" id="PTHR48014">
    <property type="entry name" value="SERINE/THREONINE-PROTEIN KINASE FRAY2"/>
    <property type="match status" value="1"/>
</dbReference>
<proteinExistence type="inferred from homology"/>
<keyword evidence="2" id="KW-0175">Coiled coil</keyword>
<protein>
    <recommendedName>
        <fullName evidence="5">Protein kinase domain-containing protein</fullName>
    </recommendedName>
</protein>
<dbReference type="EMBL" id="HBKP01011599">
    <property type="protein sequence ID" value="CAE2218496.1"/>
    <property type="molecule type" value="Transcribed_RNA"/>
</dbReference>
<name>A0A7S4MFA6_9EUKA</name>
<dbReference type="InterPro" id="IPR011009">
    <property type="entry name" value="Kinase-like_dom_sf"/>
</dbReference>
<organism evidence="4">
    <name type="scientific">Vannella robusta</name>
    <dbReference type="NCBI Taxonomy" id="1487602"/>
    <lineage>
        <taxon>Eukaryota</taxon>
        <taxon>Amoebozoa</taxon>
        <taxon>Discosea</taxon>
        <taxon>Flabellinia</taxon>
        <taxon>Vannellidae</taxon>
        <taxon>Vannella</taxon>
    </lineage>
</organism>